<comment type="caution">
    <text evidence="2">The sequence shown here is derived from an EMBL/GenBank/DDBJ whole genome shotgun (WGS) entry which is preliminary data.</text>
</comment>
<evidence type="ECO:0000313" key="2">
    <source>
        <dbReference type="EMBL" id="KKN13074.1"/>
    </source>
</evidence>
<dbReference type="SUPFAM" id="SSF54060">
    <property type="entry name" value="His-Me finger endonucleases"/>
    <property type="match status" value="2"/>
</dbReference>
<sequence length="284" mass="33735">MLAVKEKVVNNPDRFTERKCDNCGIKERARMSTIYRGRKRRRSTVDLCKKCSNLSQFRKCAFDRTGKNSVNWNGGIRINNGYRQHYLGKGAYRNEQRIIMEKHLNRSLKKKEKVHHIDCNKLNNKISNLYLCKNMREHSKCHYELERCGFKMLGRYIWFNYANNSYVLNKTKCKRSEKEADFGKTMTRTHTKRFGSLSYRHRYLGNQKYKTIHSIVVEEMLGRRLYANELVHHVDSNTLNNSPRNLQAMSRSDHAICHFSLQKRVSELYIQGIVVFENGFYKEK</sequence>
<dbReference type="InterPro" id="IPR003615">
    <property type="entry name" value="HNH_nuc"/>
</dbReference>
<proteinExistence type="predicted"/>
<feature type="domain" description="HNH nuclease" evidence="1">
    <location>
        <begin position="96"/>
        <end position="134"/>
    </location>
</feature>
<dbReference type="Pfam" id="PF13392">
    <property type="entry name" value="HNH_3"/>
    <property type="match status" value="2"/>
</dbReference>
<dbReference type="EMBL" id="LAZR01003961">
    <property type="protein sequence ID" value="KKN13074.1"/>
    <property type="molecule type" value="Genomic_DNA"/>
</dbReference>
<reference evidence="2" key="1">
    <citation type="journal article" date="2015" name="Nature">
        <title>Complex archaea that bridge the gap between prokaryotes and eukaryotes.</title>
        <authorList>
            <person name="Spang A."/>
            <person name="Saw J.H."/>
            <person name="Jorgensen S.L."/>
            <person name="Zaremba-Niedzwiedzka K."/>
            <person name="Martijn J."/>
            <person name="Lind A.E."/>
            <person name="van Eijk R."/>
            <person name="Schleper C."/>
            <person name="Guy L."/>
            <person name="Ettema T.J."/>
        </authorList>
    </citation>
    <scope>NUCLEOTIDE SEQUENCE</scope>
</reference>
<evidence type="ECO:0000259" key="1">
    <source>
        <dbReference type="Pfam" id="PF13392"/>
    </source>
</evidence>
<protein>
    <recommendedName>
        <fullName evidence="1">HNH nuclease domain-containing protein</fullName>
    </recommendedName>
</protein>
<organism evidence="2">
    <name type="scientific">marine sediment metagenome</name>
    <dbReference type="NCBI Taxonomy" id="412755"/>
    <lineage>
        <taxon>unclassified sequences</taxon>
        <taxon>metagenomes</taxon>
        <taxon>ecological metagenomes</taxon>
    </lineage>
</organism>
<name>A0A0F9N506_9ZZZZ</name>
<dbReference type="Gene3D" id="3.90.75.20">
    <property type="match status" value="2"/>
</dbReference>
<accession>A0A0F9N506</accession>
<dbReference type="InterPro" id="IPR044925">
    <property type="entry name" value="His-Me_finger_sf"/>
</dbReference>
<feature type="domain" description="HNH nuclease" evidence="1">
    <location>
        <begin position="212"/>
        <end position="255"/>
    </location>
</feature>
<dbReference type="AlphaFoldDB" id="A0A0F9N506"/>
<gene>
    <name evidence="2" type="ORF">LCGC14_1009980</name>
</gene>